<comment type="caution">
    <text evidence="2">The sequence shown here is derived from an EMBL/GenBank/DDBJ whole genome shotgun (WGS) entry which is preliminary data.</text>
</comment>
<feature type="compositionally biased region" description="Basic and acidic residues" evidence="1">
    <location>
        <begin position="39"/>
        <end position="64"/>
    </location>
</feature>
<name>A0A151M339_ALLMI</name>
<organism evidence="2 3">
    <name type="scientific">Alligator mississippiensis</name>
    <name type="common">American alligator</name>
    <dbReference type="NCBI Taxonomy" id="8496"/>
    <lineage>
        <taxon>Eukaryota</taxon>
        <taxon>Metazoa</taxon>
        <taxon>Chordata</taxon>
        <taxon>Craniata</taxon>
        <taxon>Vertebrata</taxon>
        <taxon>Euteleostomi</taxon>
        <taxon>Archelosauria</taxon>
        <taxon>Archosauria</taxon>
        <taxon>Crocodylia</taxon>
        <taxon>Alligatoridae</taxon>
        <taxon>Alligatorinae</taxon>
        <taxon>Alligator</taxon>
    </lineage>
</organism>
<dbReference type="Proteomes" id="UP000050525">
    <property type="component" value="Unassembled WGS sequence"/>
</dbReference>
<reference evidence="2 3" key="1">
    <citation type="journal article" date="2012" name="Genome Biol.">
        <title>Sequencing three crocodilian genomes to illuminate the evolution of archosaurs and amniotes.</title>
        <authorList>
            <person name="St John J.A."/>
            <person name="Braun E.L."/>
            <person name="Isberg S.R."/>
            <person name="Miles L.G."/>
            <person name="Chong A.Y."/>
            <person name="Gongora J."/>
            <person name="Dalzell P."/>
            <person name="Moran C."/>
            <person name="Bed'hom B."/>
            <person name="Abzhanov A."/>
            <person name="Burgess S.C."/>
            <person name="Cooksey A.M."/>
            <person name="Castoe T.A."/>
            <person name="Crawford N.G."/>
            <person name="Densmore L.D."/>
            <person name="Drew J.C."/>
            <person name="Edwards S.V."/>
            <person name="Faircloth B.C."/>
            <person name="Fujita M.K."/>
            <person name="Greenwold M.J."/>
            <person name="Hoffmann F.G."/>
            <person name="Howard J.M."/>
            <person name="Iguchi T."/>
            <person name="Janes D.E."/>
            <person name="Khan S.Y."/>
            <person name="Kohno S."/>
            <person name="de Koning A.J."/>
            <person name="Lance S.L."/>
            <person name="McCarthy F.M."/>
            <person name="McCormack J.E."/>
            <person name="Merchant M.E."/>
            <person name="Peterson D.G."/>
            <person name="Pollock D.D."/>
            <person name="Pourmand N."/>
            <person name="Raney B.J."/>
            <person name="Roessler K.A."/>
            <person name="Sanford J.R."/>
            <person name="Sawyer R.H."/>
            <person name="Schmidt C.J."/>
            <person name="Triplett E.W."/>
            <person name="Tuberville T.D."/>
            <person name="Venegas-Anaya M."/>
            <person name="Howard J.T."/>
            <person name="Jarvis E.D."/>
            <person name="Guillette L.J.Jr."/>
            <person name="Glenn T.C."/>
            <person name="Green R.E."/>
            <person name="Ray D.A."/>
        </authorList>
    </citation>
    <scope>NUCLEOTIDE SEQUENCE [LARGE SCALE GENOMIC DNA]</scope>
    <source>
        <strain evidence="2">KSC_2009_1</strain>
    </source>
</reference>
<evidence type="ECO:0000313" key="2">
    <source>
        <dbReference type="EMBL" id="KYO18922.1"/>
    </source>
</evidence>
<dbReference type="AlphaFoldDB" id="A0A151M339"/>
<protein>
    <submittedName>
        <fullName evidence="2">Uncharacterized protein</fullName>
    </submittedName>
</protein>
<gene>
    <name evidence="2" type="ORF">Y1Q_0018898</name>
</gene>
<evidence type="ECO:0000313" key="3">
    <source>
        <dbReference type="Proteomes" id="UP000050525"/>
    </source>
</evidence>
<sequence>MYPLGRHQLLNGPQQPVKGHGQSDLKPPQVQGTNLNGKVESKVEPGQEARRSTHEQHPGPREDQSTGIIIEYLQELAKERRAPRRAVLMKKLHTRGEGLAGSRQQSPY</sequence>
<accession>A0A151M339</accession>
<evidence type="ECO:0000256" key="1">
    <source>
        <dbReference type="SAM" id="MobiDB-lite"/>
    </source>
</evidence>
<dbReference type="EMBL" id="AKHW03006769">
    <property type="protein sequence ID" value="KYO18922.1"/>
    <property type="molecule type" value="Genomic_DNA"/>
</dbReference>
<keyword evidence="3" id="KW-1185">Reference proteome</keyword>
<feature type="region of interest" description="Disordered" evidence="1">
    <location>
        <begin position="1"/>
        <end position="68"/>
    </location>
</feature>
<proteinExistence type="predicted"/>